<gene>
    <name evidence="1" type="ORF">GLX25_17815</name>
</gene>
<sequence>MPSRTGAPRARLALRVELVSLGGDPPWRTISIDPAVGLDRLADAIMLAFGWTGAGSWRFGTRHTPWWGRDADAWGSGILTPARPIARRAGGEGGSHFGSDGYRYGVAGSAYDEDPYADDPCGYDGRTRQHDREWNVDQVVERFGGELEFEYRQVDLGGVRGSGAGAGAAAVRSGPTWRHRIVVDSGLDAATSDTFAPSAALLGGAGTVPRLGTEAAYGELGDPSDRAALDHEFDLMFGSTSFGLPFDGPTWAPLDAALSGSSAPARRALRMDLFGLGALEPPIVDGEQVVRALAPIRELLRSGADTDGVDIEAAGALGDDLKTLRLARVQKGILRTYVTVRDTLLDDPLALWHTLAERLMHDSSSSSYRSRSDVAERAVDLVCGDRDVRRFAFDEAHRRSWSAARTSEFGPTRLDRMLATLELVDAEGRIAHPNARAFGIAMLRSAT</sequence>
<keyword evidence="2" id="KW-1185">Reference proteome</keyword>
<evidence type="ECO:0000313" key="1">
    <source>
        <dbReference type="EMBL" id="MUN08963.1"/>
    </source>
</evidence>
<protein>
    <submittedName>
        <fullName evidence="1">Uncharacterized protein</fullName>
    </submittedName>
</protein>
<name>A0A7C9HJZ2_9MICO</name>
<dbReference type="AlphaFoldDB" id="A0A7C9HJZ2"/>
<dbReference type="Proteomes" id="UP000480122">
    <property type="component" value="Unassembled WGS sequence"/>
</dbReference>
<dbReference type="EMBL" id="WODA01000026">
    <property type="protein sequence ID" value="MUN08963.1"/>
    <property type="molecule type" value="Genomic_DNA"/>
</dbReference>
<accession>A0A7C9HJZ2</accession>
<reference evidence="1 2" key="1">
    <citation type="submission" date="2019-11" db="EMBL/GenBank/DDBJ databases">
        <title>Agromyces kandeliae sp. nov., isolated from mangrove soil.</title>
        <authorList>
            <person name="Wang R."/>
        </authorList>
    </citation>
    <scope>NUCLEOTIDE SEQUENCE [LARGE SCALE GENOMIC DNA]</scope>
    <source>
        <strain evidence="1 2">JCM 11431</strain>
    </source>
</reference>
<proteinExistence type="predicted"/>
<evidence type="ECO:0000313" key="2">
    <source>
        <dbReference type="Proteomes" id="UP000480122"/>
    </source>
</evidence>
<dbReference type="OrthoDB" id="4996309at2"/>
<dbReference type="Gene3D" id="3.10.290.30">
    <property type="entry name" value="MM3350-like"/>
    <property type="match status" value="1"/>
</dbReference>
<organism evidence="1 2">
    <name type="scientific">Agromyces luteolus</name>
    <dbReference type="NCBI Taxonomy" id="88373"/>
    <lineage>
        <taxon>Bacteria</taxon>
        <taxon>Bacillati</taxon>
        <taxon>Actinomycetota</taxon>
        <taxon>Actinomycetes</taxon>
        <taxon>Micrococcales</taxon>
        <taxon>Microbacteriaceae</taxon>
        <taxon>Agromyces</taxon>
    </lineage>
</organism>
<dbReference type="InterPro" id="IPR024047">
    <property type="entry name" value="MM3350-like_sf"/>
</dbReference>
<dbReference type="SUPFAM" id="SSF159941">
    <property type="entry name" value="MM3350-like"/>
    <property type="match status" value="1"/>
</dbReference>
<dbReference type="RefSeq" id="WP_155843984.1">
    <property type="nucleotide sequence ID" value="NZ_BAAAIA010000013.1"/>
</dbReference>
<comment type="caution">
    <text evidence="1">The sequence shown here is derived from an EMBL/GenBank/DDBJ whole genome shotgun (WGS) entry which is preliminary data.</text>
</comment>